<comment type="caution">
    <text evidence="2">The sequence shown here is derived from an EMBL/GenBank/DDBJ whole genome shotgun (WGS) entry which is preliminary data.</text>
</comment>
<keyword evidence="3" id="KW-1185">Reference proteome</keyword>
<protein>
    <recommendedName>
        <fullName evidence="4">Secreted protein</fullName>
    </recommendedName>
</protein>
<gene>
    <name evidence="2" type="ORF">ACFPBZ_26955</name>
</gene>
<feature type="compositionally biased region" description="Basic and acidic residues" evidence="1">
    <location>
        <begin position="42"/>
        <end position="68"/>
    </location>
</feature>
<dbReference type="Proteomes" id="UP001595947">
    <property type="component" value="Unassembled WGS sequence"/>
</dbReference>
<evidence type="ECO:0000313" key="3">
    <source>
        <dbReference type="Proteomes" id="UP001595947"/>
    </source>
</evidence>
<dbReference type="RefSeq" id="WP_378039201.1">
    <property type="nucleotide sequence ID" value="NZ_JBHSIV010000049.1"/>
</dbReference>
<evidence type="ECO:0000256" key="1">
    <source>
        <dbReference type="SAM" id="MobiDB-lite"/>
    </source>
</evidence>
<evidence type="ECO:0008006" key="4">
    <source>
        <dbReference type="Google" id="ProtNLM"/>
    </source>
</evidence>
<organism evidence="2 3">
    <name type="scientific">Actinomycetospora atypica</name>
    <dbReference type="NCBI Taxonomy" id="1290095"/>
    <lineage>
        <taxon>Bacteria</taxon>
        <taxon>Bacillati</taxon>
        <taxon>Actinomycetota</taxon>
        <taxon>Actinomycetes</taxon>
        <taxon>Pseudonocardiales</taxon>
        <taxon>Pseudonocardiaceae</taxon>
        <taxon>Actinomycetospora</taxon>
    </lineage>
</organism>
<dbReference type="EMBL" id="JBHSIV010000049">
    <property type="protein sequence ID" value="MFC5065883.1"/>
    <property type="molecule type" value="Genomic_DNA"/>
</dbReference>
<sequence length="93" mass="9973">MSKPVAGAAAAAAALGAWLAAPVVAMRRQGSLTDQQVAAIRGDSRLDHNDPEDRERAAVRRARVREAQVRAAMSAIPEQRRDGDLPRRSPLHG</sequence>
<evidence type="ECO:0000313" key="2">
    <source>
        <dbReference type="EMBL" id="MFC5065883.1"/>
    </source>
</evidence>
<feature type="region of interest" description="Disordered" evidence="1">
    <location>
        <begin position="41"/>
        <end position="93"/>
    </location>
</feature>
<proteinExistence type="predicted"/>
<accession>A0ABV9YWP9</accession>
<reference evidence="3" key="1">
    <citation type="journal article" date="2019" name="Int. J. Syst. Evol. Microbiol.">
        <title>The Global Catalogue of Microorganisms (GCM) 10K type strain sequencing project: providing services to taxonomists for standard genome sequencing and annotation.</title>
        <authorList>
            <consortium name="The Broad Institute Genomics Platform"/>
            <consortium name="The Broad Institute Genome Sequencing Center for Infectious Disease"/>
            <person name="Wu L."/>
            <person name="Ma J."/>
        </authorList>
    </citation>
    <scope>NUCLEOTIDE SEQUENCE [LARGE SCALE GENOMIC DNA]</scope>
    <source>
        <strain evidence="3">CGMCC 4.7093</strain>
    </source>
</reference>
<name>A0ABV9YWP9_9PSEU</name>
<feature type="compositionally biased region" description="Basic and acidic residues" evidence="1">
    <location>
        <begin position="78"/>
        <end position="87"/>
    </location>
</feature>